<organism evidence="9 10">
    <name type="scientific">Nakamurella flava</name>
    <dbReference type="NCBI Taxonomy" id="2576308"/>
    <lineage>
        <taxon>Bacteria</taxon>
        <taxon>Bacillati</taxon>
        <taxon>Actinomycetota</taxon>
        <taxon>Actinomycetes</taxon>
        <taxon>Nakamurellales</taxon>
        <taxon>Nakamurellaceae</taxon>
        <taxon>Nakamurella</taxon>
    </lineage>
</organism>
<keyword evidence="5 7" id="KW-1133">Transmembrane helix</keyword>
<dbReference type="OrthoDB" id="7274389at2"/>
<keyword evidence="6 7" id="KW-0472">Membrane</keyword>
<sequence>MTLTRTEPVTAAAGPAAAAAFETRSGGSGIGRRILTAVVTVVVALIVLAALWALMLKVFDVSPFVGKTPLDVWNYLFSATPPPGVRPASLTAEAARSAAFSALGTTLLDAAIGFVAGMVIASAIAVGFVLFQPFEFAFMPIAMLLRSVPLVAMAPVLLLMFGQGKVAIAVIAAIVVLFPALVNIVLGLRGASPQALDVIRVNGGSKLTALLKVRIPSALPQFFASVRISVPGAVVGAMLAEWLAGFDGMGGVLSGYKGQGNYGGVWTIVVLAVVSSIVLYAVATIVEAAVLSAWGPDAGRSH</sequence>
<evidence type="ECO:0000259" key="8">
    <source>
        <dbReference type="PROSITE" id="PS50928"/>
    </source>
</evidence>
<dbReference type="RefSeq" id="WP_137451163.1">
    <property type="nucleotide sequence ID" value="NZ_SZZH01000006.1"/>
</dbReference>
<evidence type="ECO:0000256" key="1">
    <source>
        <dbReference type="ARBA" id="ARBA00004651"/>
    </source>
</evidence>
<proteinExistence type="inferred from homology"/>
<evidence type="ECO:0000256" key="4">
    <source>
        <dbReference type="ARBA" id="ARBA00022692"/>
    </source>
</evidence>
<evidence type="ECO:0000256" key="3">
    <source>
        <dbReference type="ARBA" id="ARBA00022475"/>
    </source>
</evidence>
<keyword evidence="3" id="KW-1003">Cell membrane</keyword>
<evidence type="ECO:0000256" key="5">
    <source>
        <dbReference type="ARBA" id="ARBA00022989"/>
    </source>
</evidence>
<feature type="transmembrane region" description="Helical" evidence="7">
    <location>
        <begin position="110"/>
        <end position="131"/>
    </location>
</feature>
<dbReference type="Pfam" id="PF00528">
    <property type="entry name" value="BPD_transp_1"/>
    <property type="match status" value="1"/>
</dbReference>
<dbReference type="InterPro" id="IPR000515">
    <property type="entry name" value="MetI-like"/>
</dbReference>
<dbReference type="PANTHER" id="PTHR30151">
    <property type="entry name" value="ALKANE SULFONATE ABC TRANSPORTER-RELATED, MEMBRANE SUBUNIT"/>
    <property type="match status" value="1"/>
</dbReference>
<dbReference type="EMBL" id="SZZH01000006">
    <property type="protein sequence ID" value="TKV56776.1"/>
    <property type="molecule type" value="Genomic_DNA"/>
</dbReference>
<accession>A0A4U6QA40</accession>
<dbReference type="PANTHER" id="PTHR30151:SF20">
    <property type="entry name" value="ABC TRANSPORTER PERMEASE PROTEIN HI_0355-RELATED"/>
    <property type="match status" value="1"/>
</dbReference>
<dbReference type="GO" id="GO:0055085">
    <property type="term" value="P:transmembrane transport"/>
    <property type="evidence" value="ECO:0007669"/>
    <property type="project" value="InterPro"/>
</dbReference>
<dbReference type="AlphaFoldDB" id="A0A4U6QA40"/>
<keyword evidence="4 7" id="KW-0812">Transmembrane</keyword>
<name>A0A4U6QA40_9ACTN</name>
<feature type="transmembrane region" description="Helical" evidence="7">
    <location>
        <begin position="167"/>
        <end position="186"/>
    </location>
</feature>
<feature type="domain" description="ABC transmembrane type-1" evidence="8">
    <location>
        <begin position="103"/>
        <end position="283"/>
    </location>
</feature>
<feature type="transmembrane region" description="Helical" evidence="7">
    <location>
        <begin position="143"/>
        <end position="161"/>
    </location>
</feature>
<dbReference type="Proteomes" id="UP000306985">
    <property type="component" value="Unassembled WGS sequence"/>
</dbReference>
<dbReference type="InterPro" id="IPR035906">
    <property type="entry name" value="MetI-like_sf"/>
</dbReference>
<keyword evidence="10" id="KW-1185">Reference proteome</keyword>
<keyword evidence="2 7" id="KW-0813">Transport</keyword>
<comment type="subcellular location">
    <subcellularLocation>
        <location evidence="1 7">Cell membrane</location>
        <topology evidence="1 7">Multi-pass membrane protein</topology>
    </subcellularLocation>
</comment>
<dbReference type="GO" id="GO:0005886">
    <property type="term" value="C:plasma membrane"/>
    <property type="evidence" value="ECO:0007669"/>
    <property type="project" value="UniProtKB-SubCell"/>
</dbReference>
<feature type="transmembrane region" description="Helical" evidence="7">
    <location>
        <begin position="264"/>
        <end position="294"/>
    </location>
</feature>
<gene>
    <name evidence="9" type="ORF">FDO65_18150</name>
</gene>
<evidence type="ECO:0000256" key="6">
    <source>
        <dbReference type="ARBA" id="ARBA00023136"/>
    </source>
</evidence>
<dbReference type="SUPFAM" id="SSF161098">
    <property type="entry name" value="MetI-like"/>
    <property type="match status" value="1"/>
</dbReference>
<dbReference type="Gene3D" id="1.10.3720.10">
    <property type="entry name" value="MetI-like"/>
    <property type="match status" value="1"/>
</dbReference>
<feature type="transmembrane region" description="Helical" evidence="7">
    <location>
        <begin position="222"/>
        <end position="244"/>
    </location>
</feature>
<dbReference type="PROSITE" id="PS50928">
    <property type="entry name" value="ABC_TM1"/>
    <property type="match status" value="1"/>
</dbReference>
<feature type="transmembrane region" description="Helical" evidence="7">
    <location>
        <begin position="34"/>
        <end position="55"/>
    </location>
</feature>
<evidence type="ECO:0000313" key="9">
    <source>
        <dbReference type="EMBL" id="TKV56776.1"/>
    </source>
</evidence>
<comment type="caution">
    <text evidence="9">The sequence shown here is derived from an EMBL/GenBank/DDBJ whole genome shotgun (WGS) entry which is preliminary data.</text>
</comment>
<evidence type="ECO:0000313" key="10">
    <source>
        <dbReference type="Proteomes" id="UP000306985"/>
    </source>
</evidence>
<evidence type="ECO:0000256" key="7">
    <source>
        <dbReference type="RuleBase" id="RU363032"/>
    </source>
</evidence>
<reference evidence="9 10" key="1">
    <citation type="submission" date="2019-05" db="EMBL/GenBank/DDBJ databases">
        <title>Nakamurella sp. N5BH11, whole genome shotgun sequence.</title>
        <authorList>
            <person name="Tuo L."/>
        </authorList>
    </citation>
    <scope>NUCLEOTIDE SEQUENCE [LARGE SCALE GENOMIC DNA]</scope>
    <source>
        <strain evidence="9 10">N5BH11</strain>
    </source>
</reference>
<comment type="similarity">
    <text evidence="7">Belongs to the binding-protein-dependent transport system permease family.</text>
</comment>
<evidence type="ECO:0000256" key="2">
    <source>
        <dbReference type="ARBA" id="ARBA00022448"/>
    </source>
</evidence>
<protein>
    <submittedName>
        <fullName evidence="9">ABC transporter permease subunit</fullName>
    </submittedName>
</protein>